<evidence type="ECO:0000256" key="15">
    <source>
        <dbReference type="ARBA" id="ARBA00024757"/>
    </source>
</evidence>
<evidence type="ECO:0000256" key="10">
    <source>
        <dbReference type="ARBA" id="ARBA00022889"/>
    </source>
</evidence>
<dbReference type="GO" id="GO:0002102">
    <property type="term" value="C:podosome"/>
    <property type="evidence" value="ECO:0007669"/>
    <property type="project" value="UniProtKB-SubCell"/>
</dbReference>
<dbReference type="Gene3D" id="1.20.120.810">
    <property type="entry name" value="Vinculin, Vh2 four-helix bundle"/>
    <property type="match status" value="2"/>
</dbReference>
<gene>
    <name evidence="17" type="primary">LOC109684509</name>
</gene>
<evidence type="ECO:0000256" key="3">
    <source>
        <dbReference type="ARBA" id="ARBA00004278"/>
    </source>
</evidence>
<keyword evidence="9" id="KW-0677">Repeat</keyword>
<dbReference type="InterPro" id="IPR036723">
    <property type="entry name" value="Alpha-catenin/vinculin-like_sf"/>
</dbReference>
<comment type="subcellular location">
    <subcellularLocation>
        <location evidence="4">Cell junction</location>
        <location evidence="4">Adherens junction</location>
    </subcellularLocation>
    <subcellularLocation>
        <location evidence="3">Cell membrane</location>
        <location evidence="3">Sarcolemma</location>
        <topology evidence="3">Peripheral membrane protein</topology>
        <orientation evidence="3">Cytoplasmic side</orientation>
    </subcellularLocation>
    <subcellularLocation>
        <location evidence="1">Cell projection</location>
        <location evidence="1">Podosome</location>
    </subcellularLocation>
    <subcellularLocation>
        <location evidence="2">Cytoplasm</location>
        <location evidence="2">Cytoskeleton</location>
    </subcellularLocation>
</comment>
<accession>A0A8B7UEX1</accession>
<dbReference type="FunFam" id="1.20.120.810:FF:000001">
    <property type="entry name" value="Vinculin a"/>
    <property type="match status" value="1"/>
</dbReference>
<dbReference type="InterPro" id="IPR006077">
    <property type="entry name" value="Vinculin/catenin"/>
</dbReference>
<dbReference type="GO" id="GO:0005198">
    <property type="term" value="F:structural molecule activity"/>
    <property type="evidence" value="ECO:0007669"/>
    <property type="project" value="InterPro"/>
</dbReference>
<dbReference type="GO" id="GO:0005912">
    <property type="term" value="C:adherens junction"/>
    <property type="evidence" value="ECO:0007669"/>
    <property type="project" value="UniProtKB-SubCell"/>
</dbReference>
<dbReference type="PROSITE" id="PS00663">
    <property type="entry name" value="VINCULIN_1"/>
    <property type="match status" value="1"/>
</dbReference>
<evidence type="ECO:0000256" key="7">
    <source>
        <dbReference type="ARBA" id="ARBA00022475"/>
    </source>
</evidence>
<reference evidence="17" key="1">
    <citation type="submission" date="2025-08" db="UniProtKB">
        <authorList>
            <consortium name="RefSeq"/>
        </authorList>
    </citation>
    <scope>IDENTIFICATION</scope>
    <source>
        <tissue evidence="17">Leukocyte</tissue>
    </source>
</reference>
<keyword evidence="12" id="KW-0472">Membrane</keyword>
<keyword evidence="13" id="KW-0009">Actin-binding</keyword>
<dbReference type="SUPFAM" id="SSF47220">
    <property type="entry name" value="alpha-catenin/vinculin-like"/>
    <property type="match status" value="2"/>
</dbReference>
<evidence type="ECO:0000256" key="1">
    <source>
        <dbReference type="ARBA" id="ARBA00004188"/>
    </source>
</evidence>
<dbReference type="KEGG" id="ccan:109684509"/>
<feature type="non-terminal residue" evidence="17">
    <location>
        <position position="1"/>
    </location>
</feature>
<evidence type="ECO:0000256" key="2">
    <source>
        <dbReference type="ARBA" id="ARBA00004245"/>
    </source>
</evidence>
<dbReference type="OrthoDB" id="29742at2759"/>
<dbReference type="PANTHER" id="PTHR46180">
    <property type="entry name" value="VINCULIN"/>
    <property type="match status" value="1"/>
</dbReference>
<dbReference type="PROSITE" id="PS00664">
    <property type="entry name" value="VINCULIN_2"/>
    <property type="match status" value="1"/>
</dbReference>
<keyword evidence="14" id="KW-0206">Cytoskeleton</keyword>
<keyword evidence="11" id="KW-0965">Cell junction</keyword>
<dbReference type="GO" id="GO:0042383">
    <property type="term" value="C:sarcolemma"/>
    <property type="evidence" value="ECO:0007669"/>
    <property type="project" value="UniProtKB-SubCell"/>
</dbReference>
<evidence type="ECO:0000256" key="11">
    <source>
        <dbReference type="ARBA" id="ARBA00022949"/>
    </source>
</evidence>
<dbReference type="InterPro" id="IPR000633">
    <property type="entry name" value="Vinculin_CS"/>
</dbReference>
<dbReference type="GO" id="GO:0007155">
    <property type="term" value="P:cell adhesion"/>
    <property type="evidence" value="ECO:0007669"/>
    <property type="project" value="UniProtKB-KW"/>
</dbReference>
<evidence type="ECO:0000313" key="17">
    <source>
        <dbReference type="RefSeq" id="XP_020016495.1"/>
    </source>
</evidence>
<dbReference type="AlphaFoldDB" id="A0A8B7UEX1"/>
<comment type="function">
    <text evidence="15">Actin filament (F-actin)-binding protein involved in cell-matrix adhesion and cell-cell adhesion. Regulates cell-surface E-cadherin expression and potentiates mechanosensing by the E-cadherin complex. May also play important roles in cell morphology and locomotion.</text>
</comment>
<organism evidence="17">
    <name type="scientific">Castor canadensis</name>
    <name type="common">American beaver</name>
    <dbReference type="NCBI Taxonomy" id="51338"/>
    <lineage>
        <taxon>Eukaryota</taxon>
        <taxon>Metazoa</taxon>
        <taxon>Chordata</taxon>
        <taxon>Craniata</taxon>
        <taxon>Vertebrata</taxon>
        <taxon>Euteleostomi</taxon>
        <taxon>Mammalia</taxon>
        <taxon>Eutheria</taxon>
        <taxon>Euarchontoglires</taxon>
        <taxon>Glires</taxon>
        <taxon>Rodentia</taxon>
        <taxon>Castorimorpha</taxon>
        <taxon>Castoridae</taxon>
        <taxon>Castor</taxon>
    </lineage>
</organism>
<evidence type="ECO:0000256" key="9">
    <source>
        <dbReference type="ARBA" id="ARBA00022737"/>
    </source>
</evidence>
<evidence type="ECO:0000256" key="14">
    <source>
        <dbReference type="ARBA" id="ARBA00023212"/>
    </source>
</evidence>
<name>A0A8B7UEX1_CASCN</name>
<evidence type="ECO:0000256" key="12">
    <source>
        <dbReference type="ARBA" id="ARBA00023136"/>
    </source>
</evidence>
<protein>
    <recommendedName>
        <fullName evidence="6">Vinculin</fullName>
    </recommendedName>
    <alternativeName>
        <fullName evidence="16">Metavinculin</fullName>
    </alternativeName>
</protein>
<keyword evidence="8" id="KW-0963">Cytoplasm</keyword>
<dbReference type="FunFam" id="1.20.120.230:FF:000041">
    <property type="entry name" value="Vinculin"/>
    <property type="match status" value="1"/>
</dbReference>
<evidence type="ECO:0000256" key="6">
    <source>
        <dbReference type="ARBA" id="ARBA00014125"/>
    </source>
</evidence>
<dbReference type="Pfam" id="PF01044">
    <property type="entry name" value="Vinculin"/>
    <property type="match status" value="1"/>
</dbReference>
<dbReference type="RefSeq" id="XP_020016495.1">
    <property type="nucleotide sequence ID" value="XM_020160906.1"/>
</dbReference>
<evidence type="ECO:0000256" key="16">
    <source>
        <dbReference type="ARBA" id="ARBA00033411"/>
    </source>
</evidence>
<proteinExistence type="inferred from homology"/>
<evidence type="ECO:0000256" key="8">
    <source>
        <dbReference type="ARBA" id="ARBA00022490"/>
    </source>
</evidence>
<evidence type="ECO:0000256" key="4">
    <source>
        <dbReference type="ARBA" id="ARBA00004536"/>
    </source>
</evidence>
<evidence type="ECO:0000256" key="5">
    <source>
        <dbReference type="ARBA" id="ARBA00008376"/>
    </source>
</evidence>
<dbReference type="InterPro" id="IPR017997">
    <property type="entry name" value="Vinculin"/>
</dbReference>
<keyword evidence="10" id="KW-0130">Cell adhesion</keyword>
<comment type="similarity">
    <text evidence="5">Belongs to the vinculin/alpha-catenin family.</text>
</comment>
<sequence length="265" mass="29524">PPPRVENACTKLVQAAQMLQSDPYSVPARDYLIDGSRGILSGTSDLLLTFDEAEVRKIIRVCKGILEYLTVAEVVETMEDLVTYTKNLGPGMTKMAKMIDERQQELTHQEHRVMLVNSMNTVKELLPVLISAMKIFVTTKNSKNQGIEEALKNRNFTVEKMSAEINEIIRVLQLTSWDEDAWASKDTEAMKRALASIDSKLNQAKGWLRDPSASPGDAGEQAIRQILDEAGKVGELCAGKERREILGTCKMLGQMTDQVADLRAR</sequence>
<keyword evidence="7" id="KW-1003">Cell membrane</keyword>
<dbReference type="GO" id="GO:0051015">
    <property type="term" value="F:actin filament binding"/>
    <property type="evidence" value="ECO:0007669"/>
    <property type="project" value="InterPro"/>
</dbReference>
<evidence type="ECO:0000256" key="13">
    <source>
        <dbReference type="ARBA" id="ARBA00023203"/>
    </source>
</evidence>